<comment type="caution">
    <text evidence="2">The sequence shown here is derived from an EMBL/GenBank/DDBJ whole genome shotgun (WGS) entry which is preliminary data.</text>
</comment>
<evidence type="ECO:0000313" key="3">
    <source>
        <dbReference type="Proteomes" id="UP000552038"/>
    </source>
</evidence>
<protein>
    <submittedName>
        <fullName evidence="2">Uncharacterized protein</fullName>
    </submittedName>
</protein>
<evidence type="ECO:0000256" key="1">
    <source>
        <dbReference type="SAM" id="Phobius"/>
    </source>
</evidence>
<evidence type="ECO:0000313" key="2">
    <source>
        <dbReference type="EMBL" id="NOJ73543.1"/>
    </source>
</evidence>
<name>A0AAP7A5X6_PAEAL</name>
<keyword evidence="1" id="KW-0472">Membrane</keyword>
<dbReference type="AlphaFoldDB" id="A0AAP7A5X6"/>
<feature type="transmembrane region" description="Helical" evidence="1">
    <location>
        <begin position="129"/>
        <end position="150"/>
    </location>
</feature>
<feature type="transmembrane region" description="Helical" evidence="1">
    <location>
        <begin position="88"/>
        <end position="117"/>
    </location>
</feature>
<dbReference type="RefSeq" id="WP_171419253.1">
    <property type="nucleotide sequence ID" value="NZ_JABFOR010000048.1"/>
</dbReference>
<reference evidence="2 3" key="1">
    <citation type="submission" date="2020-05" db="EMBL/GenBank/DDBJ databases">
        <title>Whole genome sequencing and identification of novel metabolites from Paenibacillus alvei strain JR949.</title>
        <authorList>
            <person name="Rajendhran J."/>
            <person name="Sree Pranav P."/>
            <person name="Mahalakshmi B."/>
            <person name="Karthikeyan R."/>
        </authorList>
    </citation>
    <scope>NUCLEOTIDE SEQUENCE [LARGE SCALE GENOMIC DNA]</scope>
    <source>
        <strain evidence="2 3">JR949</strain>
    </source>
</reference>
<keyword evidence="1" id="KW-1133">Transmembrane helix</keyword>
<dbReference type="Proteomes" id="UP000552038">
    <property type="component" value="Unassembled WGS sequence"/>
</dbReference>
<feature type="transmembrane region" description="Helical" evidence="1">
    <location>
        <begin position="21"/>
        <end position="44"/>
    </location>
</feature>
<accession>A0AAP7A5X6</accession>
<organism evidence="2 3">
    <name type="scientific">Paenibacillus alvei</name>
    <name type="common">Bacillus alvei</name>
    <dbReference type="NCBI Taxonomy" id="44250"/>
    <lineage>
        <taxon>Bacteria</taxon>
        <taxon>Bacillati</taxon>
        <taxon>Bacillota</taxon>
        <taxon>Bacilli</taxon>
        <taxon>Bacillales</taxon>
        <taxon>Paenibacillaceae</taxon>
        <taxon>Paenibacillus</taxon>
    </lineage>
</organism>
<proteinExistence type="predicted"/>
<keyword evidence="1" id="KW-0812">Transmembrane</keyword>
<sequence length="164" mass="18088">MNKPMRTSCIEKVNDMKPHPYVLWREMLVAYAAPAAMAGIGGIVSGDRSLFIAALTSIGGTSAFTAWILGYWLQKRSVHLRGLYKSKLVIVAIAFALFGCLTGIVVVVVVFGMLGLVYTPEQLSWLNRIWVDIPLSTTIACISTACRWHLSIQKQVAMRRSVSK</sequence>
<feature type="transmembrane region" description="Helical" evidence="1">
    <location>
        <begin position="50"/>
        <end position="73"/>
    </location>
</feature>
<dbReference type="EMBL" id="JABFOR010000048">
    <property type="protein sequence ID" value="NOJ73543.1"/>
    <property type="molecule type" value="Genomic_DNA"/>
</dbReference>
<gene>
    <name evidence="2" type="ORF">HMI46_23775</name>
</gene>